<feature type="compositionally biased region" description="Low complexity" evidence="10">
    <location>
        <begin position="2264"/>
        <end position="2283"/>
    </location>
</feature>
<feature type="region of interest" description="Disordered" evidence="10">
    <location>
        <begin position="2264"/>
        <end position="2316"/>
    </location>
</feature>
<feature type="compositionally biased region" description="Polar residues" evidence="10">
    <location>
        <begin position="1545"/>
        <end position="1554"/>
    </location>
</feature>
<feature type="compositionally biased region" description="Basic and acidic residues" evidence="10">
    <location>
        <begin position="1618"/>
        <end position="1627"/>
    </location>
</feature>
<feature type="compositionally biased region" description="Low complexity" evidence="10">
    <location>
        <begin position="2294"/>
        <end position="2315"/>
    </location>
</feature>
<feature type="compositionally biased region" description="Polar residues" evidence="10">
    <location>
        <begin position="470"/>
        <end position="490"/>
    </location>
</feature>
<feature type="compositionally biased region" description="Basic residues" evidence="10">
    <location>
        <begin position="516"/>
        <end position="528"/>
    </location>
</feature>
<feature type="region of interest" description="Disordered" evidence="10">
    <location>
        <begin position="431"/>
        <end position="454"/>
    </location>
</feature>
<evidence type="ECO:0000256" key="5">
    <source>
        <dbReference type="ARBA" id="ARBA00022741"/>
    </source>
</evidence>
<evidence type="ECO:0000256" key="8">
    <source>
        <dbReference type="ARBA" id="ARBA00047899"/>
    </source>
</evidence>
<comment type="catalytic activity">
    <reaction evidence="9">
        <text>L-seryl-[protein] + ATP = O-phospho-L-seryl-[protein] + ADP + H(+)</text>
        <dbReference type="Rhea" id="RHEA:17989"/>
        <dbReference type="Rhea" id="RHEA-COMP:9863"/>
        <dbReference type="Rhea" id="RHEA-COMP:11604"/>
        <dbReference type="ChEBI" id="CHEBI:15378"/>
        <dbReference type="ChEBI" id="CHEBI:29999"/>
        <dbReference type="ChEBI" id="CHEBI:30616"/>
        <dbReference type="ChEBI" id="CHEBI:83421"/>
        <dbReference type="ChEBI" id="CHEBI:456216"/>
        <dbReference type="EC" id="2.7.11.1"/>
    </reaction>
</comment>
<comment type="caution">
    <text evidence="13">The sequence shown here is derived from an EMBL/GenBank/DDBJ whole genome shotgun (WGS) entry which is preliminary data.</text>
</comment>
<reference evidence="13" key="1">
    <citation type="journal article" date="2023" name="Mol. Biol. Evol.">
        <title>Third-Generation Sequencing Reveals the Adaptive Role of the Epigenome in Three Deep-Sea Polychaetes.</title>
        <authorList>
            <person name="Perez M."/>
            <person name="Aroh O."/>
            <person name="Sun Y."/>
            <person name="Lan Y."/>
            <person name="Juniper S.K."/>
            <person name="Young C.R."/>
            <person name="Angers B."/>
            <person name="Qian P.Y."/>
        </authorList>
    </citation>
    <scope>NUCLEOTIDE SEQUENCE</scope>
    <source>
        <strain evidence="13">P08H-3</strain>
    </source>
</reference>
<feature type="domain" description="Serine/threonine-protein kinase OSR1/WNK CCT" evidence="11">
    <location>
        <begin position="42"/>
        <end position="105"/>
    </location>
</feature>
<feature type="compositionally biased region" description="Polar residues" evidence="10">
    <location>
        <begin position="625"/>
        <end position="638"/>
    </location>
</feature>
<evidence type="ECO:0000313" key="13">
    <source>
        <dbReference type="EMBL" id="KAK2148359.1"/>
    </source>
</evidence>
<keyword evidence="3" id="KW-0723">Serine/threonine-protein kinase</keyword>
<feature type="region of interest" description="Disordered" evidence="10">
    <location>
        <begin position="620"/>
        <end position="668"/>
    </location>
</feature>
<dbReference type="InterPro" id="IPR050588">
    <property type="entry name" value="WNK_Ser-Thr_kinase"/>
</dbReference>
<feature type="compositionally biased region" description="Basic and acidic residues" evidence="10">
    <location>
        <begin position="106"/>
        <end position="128"/>
    </location>
</feature>
<evidence type="ECO:0000256" key="10">
    <source>
        <dbReference type="SAM" id="MobiDB-lite"/>
    </source>
</evidence>
<dbReference type="Proteomes" id="UP001208570">
    <property type="component" value="Unassembled WGS sequence"/>
</dbReference>
<evidence type="ECO:0000259" key="12">
    <source>
        <dbReference type="Pfam" id="PF24889"/>
    </source>
</evidence>
<keyword evidence="5" id="KW-0547">Nucleotide-binding</keyword>
<feature type="region of interest" description="Disordered" evidence="10">
    <location>
        <begin position="1736"/>
        <end position="1755"/>
    </location>
</feature>
<feature type="non-terminal residue" evidence="13">
    <location>
        <position position="2378"/>
    </location>
</feature>
<dbReference type="Pfam" id="PF24889">
    <property type="entry name" value="CCTL2_WNK"/>
    <property type="match status" value="1"/>
</dbReference>
<name>A0AAD9MZ55_9ANNE</name>
<dbReference type="GO" id="GO:0005524">
    <property type="term" value="F:ATP binding"/>
    <property type="evidence" value="ECO:0007669"/>
    <property type="project" value="UniProtKB-KW"/>
</dbReference>
<dbReference type="GO" id="GO:0004674">
    <property type="term" value="F:protein serine/threonine kinase activity"/>
    <property type="evidence" value="ECO:0007669"/>
    <property type="project" value="UniProtKB-KW"/>
</dbReference>
<gene>
    <name evidence="13" type="ORF">LSH36_501g05011</name>
</gene>
<keyword evidence="4" id="KW-0808">Transferase</keyword>
<feature type="region of interest" description="Disordered" evidence="10">
    <location>
        <begin position="2357"/>
        <end position="2378"/>
    </location>
</feature>
<evidence type="ECO:0000256" key="3">
    <source>
        <dbReference type="ARBA" id="ARBA00022527"/>
    </source>
</evidence>
<evidence type="ECO:0000256" key="7">
    <source>
        <dbReference type="ARBA" id="ARBA00022840"/>
    </source>
</evidence>
<evidence type="ECO:0000256" key="6">
    <source>
        <dbReference type="ARBA" id="ARBA00022777"/>
    </source>
</evidence>
<keyword evidence="14" id="KW-1185">Reference proteome</keyword>
<dbReference type="Pfam" id="PF12202">
    <property type="entry name" value="OSR1_C"/>
    <property type="match status" value="1"/>
</dbReference>
<comment type="cofactor">
    <cofactor evidence="1">
        <name>Mg(2+)</name>
        <dbReference type="ChEBI" id="CHEBI:18420"/>
    </cofactor>
</comment>
<keyword evidence="6" id="KW-0418">Kinase</keyword>
<sequence length="2378" mass="253692">KLFACCRYTVKELLQHDFFVEESGIKVELVNTDEEDQKPNIIVLRVRIVDPKKRKPQHKENEAIQFYYNLEKDDPEFVAQEMVKQKFLNEEDVKILTKQIKERVTQAKRDRERKHAEAKEAANKDVVTKENVQQPHPAVEPAAPTVSTHIPATVTQAPALTSQVSLGDSQVPPAGAQIQQVPVSIQPTQQWVQSHPAQASVVQQVWPQQTPDSIAQVSATLGTPRDSGIGSMCSAASSVPAGTVIAKGSSVQPTQQIGQQFIGTQNGVTHIPTGLSMIQNGTLGQPQVSVNLTLPHLGGSLVMGGTVQPNISYNQASAILQQPQLITQTGTVSPMGQQQGQMVSTSGLVTGLSAQPQAQVVNQADTSLQTPNMSCIYQNPCLHLGYPAANQAHHQLMRQIYGNSVSGDMPPLDLPSAQMLQLQHQQQLIQQQNTAAQQAPMQQVAPLGTSNSQAAALPAQPMQLPAASLSQISQQPVGVTETGQTSTAGSTPPVGVMEDPLQYASDVEGGTASDKGKKRDRPKAKRKKMEKVFPRLSVLNIEQEHEEQVVECQLETGKHSSVSFKFNCDADQPEDIADNLIGENFLPKEHVSSFTERVAEVIQLVKDNPESAKNLVLSLAHHGQSESTTSQGSVQTKVPSPPQSQSIQESTMMQPAAAQTRSGLEQADTESQISASVMMSLVSGPAIEETPATSPVIPRKMSTTGVTQEQTITGIQSTQGEIDRVNKVTINQSISQPSEPVPDAGVNATSSGPGAVTKNVVSSTVTSTASVSNIGEKDKTNFTAVTPVGDQNSAMVPTSIHTGTKVILQTGIDSTNTGNVTQNQQSKFTVCLVNDSAPVPDTSETKVKVEFTVTEQEAANGSVVSSRQCSVEPEQTASTVSGGTNAAQACVAQSPTVQHETKLIHKTGDGSQQEPKIPGKSDGFQAELLSGLASSETTVTRSRARETSEGPNFEYLKQKLGELTKKSTAVKADGQSQASDNRIATGGSTQPSHPTTPIIHQTSANVAPTTSVINVPSQQPVAVSTVQQLFTSEQQPAAFGVLPKIAPGVAQQSQQPLTQLPAGVQQVNSAQPLHSTATFYLPDQTVTSQVAAQDMVPQYMNVLTAGQNLPMTPLPGPNLGSIQVPSSVPGLGQKVLSQLPSGNDGVLGGLAPQQGPMFAGQMLNNAMLNPLNSQQTLGTVQAQHTLLAQIVQSQLPQQNLLIAALQQNLEQQLEQALLQQYINEAVNQNPLLYSLLLHQPAAQPPLNTNLVSRLLLQQQILSQLQSSSSQVTQPPGQSLLLPPLIEHVLQGSSQSAVDQQAANGAAVLGGQNMSHYATWHSNHENVAAHGRKQQLSDLTSFVDSLVQQHGQGLSTNFVSQQNVASGALKHHALLHQMHNSSHAETIHGTSPRTKRPNLYDLEQQLIAKLGTGHGGAMHNVRRGLQFHHAQTHGLQTGNVLNPVNDLPPSGHYIQGHGHNQLSPVVVPHTVAASSQIPVSPIHAVPAQPSSQSSQTFVAAPEGQQVTLSKSSGAFTALDKKGTKEVNQANFVGSKSILKFGDDTEQQAPQDSTSGAVRAPLPADVKQITDTSAKSITETKDPCDGVVKISRFTVKPATLDMEVGTDVKAKQSSGDTDMDDSKMRKDSCSNEPPADETTKSQSPTKQKLEDKMSDDGRVSKIGRFQVMKAKETNVQTPGNTGTQETNSENLDVSQDDTKSCGKIESDGDEKTINIDDQSLSKQDTSVTGGVAGKKLDFGNQDMSVPKEGNESCVKSGLSVNKQDTKITSEQSVTDLEKEAIAAAPAGIVRDPKQQVVDAAIAATTAQIANMLLSGTGTAQPARDLPASYVGTSLSTTIGASSVASANISSVPPSFTGHLIPENTSDYQYQQMLYRHQEEQQTMKNRQADELSYMSRQHNVTPVDHHGMSPLHTAYGHSHESLHELSDGSHISHHGVIPGNLHPAPPYNHISRMPCGHAWDDHRRLSSVASTRGPLSDSMPSTRTPTPGADFQHIMMASSDSISDIHSESSLLSKGFSTVATSLSVAQESSINSQPALVQSSDELSRAHDNACFFLPTSSDENLMGTLRRTQSLKNTKSALREVMMESDLPDISPVSQHRHSIATSVLPGTVPANQKMAPIMPSHLSDVPPVDHNQCLLKQQQALLVRLQAQQQQQTKQDVLRQAYESNLSNMLLSSLYQAQQQQLQNSIYQQALLDLQSTQHVGLSQQQLQLLLSQTLQPPSQVPLHPPLQNVLTPGGLLPPGQLLQSQSNLQSLFQQSQASPSAYGYQLPQQPLAGPQLQQPKPVLSAMPGTGAPSNLPQQLPIQPSQQQYGAPQQTLPAQAACGIGPAMPPYSTPLPGQTPLSQRIPLTGGPVTGIHQTSNVTSSNVVTGPTQIGPSN</sequence>
<feature type="compositionally biased region" description="Polar residues" evidence="10">
    <location>
        <begin position="1671"/>
        <end position="1691"/>
    </location>
</feature>
<proteinExistence type="predicted"/>
<feature type="region of interest" description="Disordered" evidence="10">
    <location>
        <begin position="2221"/>
        <end position="2243"/>
    </location>
</feature>
<feature type="region of interest" description="Disordered" evidence="10">
    <location>
        <begin position="1542"/>
        <end position="1563"/>
    </location>
</feature>
<feature type="compositionally biased region" description="Low complexity" evidence="10">
    <location>
        <begin position="2232"/>
        <end position="2243"/>
    </location>
</feature>
<feature type="region of interest" description="Disordered" evidence="10">
    <location>
        <begin position="1604"/>
        <end position="1708"/>
    </location>
</feature>
<dbReference type="EMBL" id="JAODUP010000501">
    <property type="protein sequence ID" value="KAK2148359.1"/>
    <property type="molecule type" value="Genomic_DNA"/>
</dbReference>
<feature type="compositionally biased region" description="Basic and acidic residues" evidence="10">
    <location>
        <begin position="1694"/>
        <end position="1708"/>
    </location>
</feature>
<comment type="catalytic activity">
    <reaction evidence="8">
        <text>L-threonyl-[protein] + ATP = O-phospho-L-threonyl-[protein] + ADP + H(+)</text>
        <dbReference type="Rhea" id="RHEA:46608"/>
        <dbReference type="Rhea" id="RHEA-COMP:11060"/>
        <dbReference type="Rhea" id="RHEA-COMP:11605"/>
        <dbReference type="ChEBI" id="CHEBI:15378"/>
        <dbReference type="ChEBI" id="CHEBI:30013"/>
        <dbReference type="ChEBI" id="CHEBI:30616"/>
        <dbReference type="ChEBI" id="CHEBI:61977"/>
        <dbReference type="ChEBI" id="CHEBI:456216"/>
        <dbReference type="EC" id="2.7.11.1"/>
    </reaction>
</comment>
<evidence type="ECO:0000313" key="14">
    <source>
        <dbReference type="Proteomes" id="UP001208570"/>
    </source>
</evidence>
<evidence type="ECO:0000259" key="11">
    <source>
        <dbReference type="Pfam" id="PF12202"/>
    </source>
</evidence>
<feature type="compositionally biased region" description="Polar residues" evidence="10">
    <location>
        <begin position="649"/>
        <end position="668"/>
    </location>
</feature>
<dbReference type="Gene3D" id="3.10.20.90">
    <property type="entry name" value="Phosphatidylinositol 3-kinase Catalytic Subunit, Chain A, domain 1"/>
    <property type="match status" value="2"/>
</dbReference>
<evidence type="ECO:0000256" key="9">
    <source>
        <dbReference type="ARBA" id="ARBA00048679"/>
    </source>
</evidence>
<feature type="compositionally biased region" description="Basic and acidic residues" evidence="10">
    <location>
        <begin position="1645"/>
        <end position="1657"/>
    </location>
</feature>
<dbReference type="EC" id="2.7.11.1" evidence="2"/>
<protein>
    <recommendedName>
        <fullName evidence="2">non-specific serine/threonine protein kinase</fullName>
        <ecNumber evidence="2">2.7.11.1</ecNumber>
    </recommendedName>
</protein>
<keyword evidence="7" id="KW-0067">ATP-binding</keyword>
<feature type="region of interest" description="Disordered" evidence="10">
    <location>
        <begin position="106"/>
        <end position="143"/>
    </location>
</feature>
<feature type="compositionally biased region" description="Polar residues" evidence="10">
    <location>
        <begin position="974"/>
        <end position="999"/>
    </location>
</feature>
<dbReference type="InterPro" id="IPR056865">
    <property type="entry name" value="CCTL2_WNK"/>
</dbReference>
<evidence type="ECO:0000256" key="1">
    <source>
        <dbReference type="ARBA" id="ARBA00001946"/>
    </source>
</evidence>
<feature type="region of interest" description="Disordered" evidence="10">
    <location>
        <begin position="933"/>
        <end position="952"/>
    </location>
</feature>
<feature type="region of interest" description="Disordered" evidence="10">
    <location>
        <begin position="470"/>
        <end position="528"/>
    </location>
</feature>
<organism evidence="13 14">
    <name type="scientific">Paralvinella palmiformis</name>
    <dbReference type="NCBI Taxonomy" id="53620"/>
    <lineage>
        <taxon>Eukaryota</taxon>
        <taxon>Metazoa</taxon>
        <taxon>Spiralia</taxon>
        <taxon>Lophotrochozoa</taxon>
        <taxon>Annelida</taxon>
        <taxon>Polychaeta</taxon>
        <taxon>Sedentaria</taxon>
        <taxon>Canalipalpata</taxon>
        <taxon>Terebellida</taxon>
        <taxon>Terebelliformia</taxon>
        <taxon>Alvinellidae</taxon>
        <taxon>Paralvinella</taxon>
    </lineage>
</organism>
<dbReference type="PANTHER" id="PTHR13902">
    <property type="entry name" value="SERINE/THREONINE-PROTEIN KINASE WNK WITH NO LYSINE -RELATED"/>
    <property type="match status" value="1"/>
</dbReference>
<accession>A0AAD9MZ55</accession>
<feature type="domain" description="Serine/threonine-protein kinase WNK CCTL2" evidence="12">
    <location>
        <begin position="534"/>
        <end position="610"/>
    </location>
</feature>
<evidence type="ECO:0000256" key="2">
    <source>
        <dbReference type="ARBA" id="ARBA00012513"/>
    </source>
</evidence>
<feature type="region of interest" description="Disordered" evidence="10">
    <location>
        <begin position="689"/>
        <end position="708"/>
    </location>
</feature>
<dbReference type="InterPro" id="IPR024678">
    <property type="entry name" value="Kinase_OSR1/WNK_CCT"/>
</dbReference>
<feature type="region of interest" description="Disordered" evidence="10">
    <location>
        <begin position="967"/>
        <end position="999"/>
    </location>
</feature>
<evidence type="ECO:0000256" key="4">
    <source>
        <dbReference type="ARBA" id="ARBA00022679"/>
    </source>
</evidence>